<gene>
    <name evidence="2" type="ORF">THAOC_07932</name>
</gene>
<feature type="region of interest" description="Disordered" evidence="1">
    <location>
        <begin position="178"/>
        <end position="200"/>
    </location>
</feature>
<evidence type="ECO:0000313" key="3">
    <source>
        <dbReference type="Proteomes" id="UP000266841"/>
    </source>
</evidence>
<dbReference type="EMBL" id="AGNL01008176">
    <property type="protein sequence ID" value="EJK70689.1"/>
    <property type="molecule type" value="Genomic_DNA"/>
</dbReference>
<reference evidence="2 3" key="1">
    <citation type="journal article" date="2012" name="Genome Biol.">
        <title>Genome and low-iron response of an oceanic diatom adapted to chronic iron limitation.</title>
        <authorList>
            <person name="Lommer M."/>
            <person name="Specht M."/>
            <person name="Roy A.S."/>
            <person name="Kraemer L."/>
            <person name="Andreson R."/>
            <person name="Gutowska M.A."/>
            <person name="Wolf J."/>
            <person name="Bergner S.V."/>
            <person name="Schilhabel M.B."/>
            <person name="Klostermeier U.C."/>
            <person name="Beiko R.G."/>
            <person name="Rosenstiel P."/>
            <person name="Hippler M."/>
            <person name="Laroche J."/>
        </authorList>
    </citation>
    <scope>NUCLEOTIDE SEQUENCE [LARGE SCALE GENOMIC DNA]</scope>
    <source>
        <strain evidence="2 3">CCMP1005</strain>
    </source>
</reference>
<sequence>MTKSVIDGDVNHLGKNCNRLQRSAGKTREEQYRIGETSRHDINRGRETSVTRDYFKNLSVIRKGLKGRNEGEMLDLILDAVCEGRKRGQSDNKDKKKVLDSFIDFAKDNEVFADPALIGRLRQRYEDDVRQNSGNPNARGTDVGTITAAEQFIEPYAKQALGNQSVSEEFIVQVKGNGATKSRQATRPDGTPQGLPEDGSTVVYTDLDTGNQESFVFRHSRLLKGKLFYSLNDTFTKKPKGSGKGGNKKVARYDRKLRLQYRRGMLRLTAKKSGVEVANDSNWVVARVVYSPDAGNAPTPYES</sequence>
<evidence type="ECO:0000313" key="2">
    <source>
        <dbReference type="EMBL" id="EJK70689.1"/>
    </source>
</evidence>
<organism evidence="2 3">
    <name type="scientific">Thalassiosira oceanica</name>
    <name type="common">Marine diatom</name>
    <dbReference type="NCBI Taxonomy" id="159749"/>
    <lineage>
        <taxon>Eukaryota</taxon>
        <taxon>Sar</taxon>
        <taxon>Stramenopiles</taxon>
        <taxon>Ochrophyta</taxon>
        <taxon>Bacillariophyta</taxon>
        <taxon>Coscinodiscophyceae</taxon>
        <taxon>Thalassiosirophycidae</taxon>
        <taxon>Thalassiosirales</taxon>
        <taxon>Thalassiosiraceae</taxon>
        <taxon>Thalassiosira</taxon>
    </lineage>
</organism>
<keyword evidence="3" id="KW-1185">Reference proteome</keyword>
<comment type="caution">
    <text evidence="2">The sequence shown here is derived from an EMBL/GenBank/DDBJ whole genome shotgun (WGS) entry which is preliminary data.</text>
</comment>
<dbReference type="AlphaFoldDB" id="K0T0L0"/>
<protein>
    <submittedName>
        <fullName evidence="2">Uncharacterized protein</fullName>
    </submittedName>
</protein>
<accession>K0T0L0</accession>
<dbReference type="Proteomes" id="UP000266841">
    <property type="component" value="Unassembled WGS sequence"/>
</dbReference>
<proteinExistence type="predicted"/>
<name>K0T0L0_THAOC</name>
<evidence type="ECO:0000256" key="1">
    <source>
        <dbReference type="SAM" id="MobiDB-lite"/>
    </source>
</evidence>